<evidence type="ECO:0000313" key="12">
    <source>
        <dbReference type="Proteomes" id="UP000219036"/>
    </source>
</evidence>
<dbReference type="InterPro" id="IPR024932">
    <property type="entry name" value="ApbE"/>
</dbReference>
<evidence type="ECO:0000313" key="11">
    <source>
        <dbReference type="EMBL" id="SNZ06393.1"/>
    </source>
</evidence>
<comment type="catalytic activity">
    <reaction evidence="10">
        <text>L-threonyl-[protein] + FAD = FMN-L-threonyl-[protein] + AMP + H(+)</text>
        <dbReference type="Rhea" id="RHEA:36847"/>
        <dbReference type="Rhea" id="RHEA-COMP:11060"/>
        <dbReference type="Rhea" id="RHEA-COMP:11061"/>
        <dbReference type="ChEBI" id="CHEBI:15378"/>
        <dbReference type="ChEBI" id="CHEBI:30013"/>
        <dbReference type="ChEBI" id="CHEBI:57692"/>
        <dbReference type="ChEBI" id="CHEBI:74257"/>
        <dbReference type="ChEBI" id="CHEBI:456215"/>
        <dbReference type="EC" id="2.7.1.180"/>
    </reaction>
</comment>
<evidence type="ECO:0000256" key="2">
    <source>
        <dbReference type="ARBA" id="ARBA00011955"/>
    </source>
</evidence>
<dbReference type="SUPFAM" id="SSF143631">
    <property type="entry name" value="ApbE-like"/>
    <property type="match status" value="1"/>
</dbReference>
<dbReference type="Pfam" id="PF02424">
    <property type="entry name" value="ApbE"/>
    <property type="match status" value="1"/>
</dbReference>
<keyword evidence="6" id="KW-0479">Metal-binding</keyword>
<organism evidence="11 12">
    <name type="scientific">Persephonella hydrogeniphila</name>
    <dbReference type="NCBI Taxonomy" id="198703"/>
    <lineage>
        <taxon>Bacteria</taxon>
        <taxon>Pseudomonadati</taxon>
        <taxon>Aquificota</taxon>
        <taxon>Aquificia</taxon>
        <taxon>Aquificales</taxon>
        <taxon>Hydrogenothermaceae</taxon>
        <taxon>Persephonella</taxon>
    </lineage>
</organism>
<evidence type="ECO:0000256" key="5">
    <source>
        <dbReference type="ARBA" id="ARBA00022679"/>
    </source>
</evidence>
<dbReference type="Proteomes" id="UP000219036">
    <property type="component" value="Unassembled WGS sequence"/>
</dbReference>
<dbReference type="GO" id="GO:0016740">
    <property type="term" value="F:transferase activity"/>
    <property type="evidence" value="ECO:0007669"/>
    <property type="project" value="UniProtKB-KW"/>
</dbReference>
<keyword evidence="4" id="KW-0285">Flavoprotein</keyword>
<keyword evidence="12" id="KW-1185">Reference proteome</keyword>
<evidence type="ECO:0000256" key="7">
    <source>
        <dbReference type="ARBA" id="ARBA00022827"/>
    </source>
</evidence>
<dbReference type="PANTHER" id="PTHR30040:SF2">
    <property type="entry name" value="FAD:PROTEIN FMN TRANSFERASE"/>
    <property type="match status" value="1"/>
</dbReference>
<gene>
    <name evidence="11" type="ORF">SAMN06265182_0661</name>
</gene>
<dbReference type="EMBL" id="OBEI01000002">
    <property type="protein sequence ID" value="SNZ06393.1"/>
    <property type="molecule type" value="Genomic_DNA"/>
</dbReference>
<keyword evidence="7" id="KW-0274">FAD</keyword>
<evidence type="ECO:0000256" key="3">
    <source>
        <dbReference type="ARBA" id="ARBA00016337"/>
    </source>
</evidence>
<accession>A0A285NBU9</accession>
<evidence type="ECO:0000256" key="1">
    <source>
        <dbReference type="ARBA" id="ARBA00001946"/>
    </source>
</evidence>
<dbReference type="RefSeq" id="WP_096999847.1">
    <property type="nucleotide sequence ID" value="NZ_OBEI01000002.1"/>
</dbReference>
<evidence type="ECO:0000256" key="10">
    <source>
        <dbReference type="ARBA" id="ARBA00048540"/>
    </source>
</evidence>
<keyword evidence="5" id="KW-0808">Transferase</keyword>
<sequence>MTRIIFVLLTLFGIAFSIERTKYIMGVPVSISAEEIPEEAFDIFKKVDRYFSIYRNDSFTCKLNKEKKLEADSFFLELLLLSIDINKETDGYFDISLGNITYKYGEWIYSCDFRKTDTTGMENIRIDGNTVYLKNGVSLDFGGIAKGYAIDRASEIFRKNGLDSVIKASGDIRCLGKCSICVKNPVGEGVFLCFKTKMRETAVSTSGVYERFIGSTDNNHLINPKTGRSSGVLSITVFGSIDSASIDGYSTAVSVMPTKKTVEFLNSKKLGFFIIKKGCVIQGKYNSLYISDLTFFYQPVYCKDNENYDGKGEQEKENRE</sequence>
<evidence type="ECO:0000256" key="9">
    <source>
        <dbReference type="ARBA" id="ARBA00031306"/>
    </source>
</evidence>
<dbReference type="PANTHER" id="PTHR30040">
    <property type="entry name" value="THIAMINE BIOSYNTHESIS LIPOPROTEIN APBE"/>
    <property type="match status" value="1"/>
</dbReference>
<dbReference type="OrthoDB" id="9778595at2"/>
<reference evidence="12" key="1">
    <citation type="submission" date="2017-09" db="EMBL/GenBank/DDBJ databases">
        <authorList>
            <person name="Varghese N."/>
            <person name="Submissions S."/>
        </authorList>
    </citation>
    <scope>NUCLEOTIDE SEQUENCE [LARGE SCALE GENOMIC DNA]</scope>
    <source>
        <strain evidence="12">DSM 15103</strain>
    </source>
</reference>
<dbReference type="Gene3D" id="3.10.520.10">
    <property type="entry name" value="ApbE-like domains"/>
    <property type="match status" value="1"/>
</dbReference>
<proteinExistence type="predicted"/>
<name>A0A285NBU9_9AQUI</name>
<dbReference type="GO" id="GO:0046872">
    <property type="term" value="F:metal ion binding"/>
    <property type="evidence" value="ECO:0007669"/>
    <property type="project" value="UniProtKB-KW"/>
</dbReference>
<dbReference type="InterPro" id="IPR003374">
    <property type="entry name" value="ApbE-like_sf"/>
</dbReference>
<keyword evidence="8" id="KW-0460">Magnesium</keyword>
<protein>
    <recommendedName>
        <fullName evidence="3">FAD:protein FMN transferase</fullName>
        <ecNumber evidence="2">2.7.1.180</ecNumber>
    </recommendedName>
    <alternativeName>
        <fullName evidence="9">Flavin transferase</fullName>
    </alternativeName>
</protein>
<evidence type="ECO:0000256" key="4">
    <source>
        <dbReference type="ARBA" id="ARBA00022630"/>
    </source>
</evidence>
<dbReference type="EC" id="2.7.1.180" evidence="2"/>
<comment type="cofactor">
    <cofactor evidence="1">
        <name>Mg(2+)</name>
        <dbReference type="ChEBI" id="CHEBI:18420"/>
    </cofactor>
</comment>
<dbReference type="AlphaFoldDB" id="A0A285NBU9"/>
<evidence type="ECO:0000256" key="6">
    <source>
        <dbReference type="ARBA" id="ARBA00022723"/>
    </source>
</evidence>
<keyword evidence="11" id="KW-0449">Lipoprotein</keyword>
<evidence type="ECO:0000256" key="8">
    <source>
        <dbReference type="ARBA" id="ARBA00022842"/>
    </source>
</evidence>